<dbReference type="RefSeq" id="WP_169531242.1">
    <property type="nucleotide sequence ID" value="NZ_CP066311.1"/>
</dbReference>
<reference evidence="2 3" key="1">
    <citation type="submission" date="2020-12" db="EMBL/GenBank/DDBJ databases">
        <title>Genomic Analysis and Response surface optimization of nitrogen-fixing conditions for A. chroococcum strain HR1, Isolation from rhizosphere soil.</title>
        <authorList>
            <person name="Li J."/>
            <person name="Yang H."/>
            <person name="Liu H."/>
            <person name="Wang C."/>
            <person name="Tian Y."/>
            <person name="Lu X.Y."/>
        </authorList>
    </citation>
    <scope>NUCLEOTIDE SEQUENCE [LARGE SCALE GENOMIC DNA]</scope>
    <source>
        <strain evidence="2 3">HR1</strain>
        <plasmid evidence="2 3">unnamed1</plasmid>
    </source>
</reference>
<keyword evidence="2" id="KW-0614">Plasmid</keyword>
<name>A0AAP9YHX9_9GAMM</name>
<gene>
    <name evidence="2" type="ORF">GKQ51_22850</name>
</gene>
<organism evidence="2 3">
    <name type="scientific">Azotobacter chroococcum</name>
    <dbReference type="NCBI Taxonomy" id="353"/>
    <lineage>
        <taxon>Bacteria</taxon>
        <taxon>Pseudomonadati</taxon>
        <taxon>Pseudomonadota</taxon>
        <taxon>Gammaproteobacteria</taxon>
        <taxon>Pseudomonadales</taxon>
        <taxon>Pseudomonadaceae</taxon>
        <taxon>Azotobacter</taxon>
    </lineage>
</organism>
<dbReference type="Proteomes" id="UP000596192">
    <property type="component" value="Plasmid unnamed1"/>
</dbReference>
<protein>
    <submittedName>
        <fullName evidence="2">Uncharacterized protein</fullName>
    </submittedName>
</protein>
<feature type="region of interest" description="Disordered" evidence="1">
    <location>
        <begin position="33"/>
        <end position="58"/>
    </location>
</feature>
<sequence>MAKATTRAQDLLGGHAAFGSTLPVRHYVEGDNIPGLGRVQATAGRRQRDHKRRFEQTA</sequence>
<geneLocation type="plasmid" evidence="2 3">
    <name>unnamed1</name>
</geneLocation>
<evidence type="ECO:0000313" key="2">
    <source>
        <dbReference type="EMBL" id="QQE91056.1"/>
    </source>
</evidence>
<dbReference type="AlphaFoldDB" id="A0AAP9YHX9"/>
<proteinExistence type="predicted"/>
<evidence type="ECO:0000256" key="1">
    <source>
        <dbReference type="SAM" id="MobiDB-lite"/>
    </source>
</evidence>
<accession>A0AAP9YHX9</accession>
<dbReference type="EMBL" id="CP066311">
    <property type="protein sequence ID" value="QQE91056.1"/>
    <property type="molecule type" value="Genomic_DNA"/>
</dbReference>
<evidence type="ECO:0000313" key="3">
    <source>
        <dbReference type="Proteomes" id="UP000596192"/>
    </source>
</evidence>